<dbReference type="SUPFAM" id="SSF58038">
    <property type="entry name" value="SNARE fusion complex"/>
    <property type="match status" value="1"/>
</dbReference>
<dbReference type="FunFam" id="1.20.5.110:FF:000020">
    <property type="entry name" value="synaptobrevin homolog YKT6"/>
    <property type="match status" value="1"/>
</dbReference>
<name>A0A0T6BBM5_9SCAR</name>
<comment type="caution">
    <text evidence="13">The sequence shown here is derived from an EMBL/GenBank/DDBJ whole genome shotgun (WGS) entry which is preliminary data.</text>
</comment>
<dbReference type="GO" id="GO:0030659">
    <property type="term" value="C:cytoplasmic vesicle membrane"/>
    <property type="evidence" value="ECO:0007669"/>
    <property type="project" value="UniProtKB-SubCell"/>
</dbReference>
<accession>A0A0T6BBM5</accession>
<dbReference type="SUPFAM" id="SSF64356">
    <property type="entry name" value="SNARE-like"/>
    <property type="match status" value="1"/>
</dbReference>
<dbReference type="InterPro" id="IPR042855">
    <property type="entry name" value="V_SNARE_CC"/>
</dbReference>
<evidence type="ECO:0000313" key="13">
    <source>
        <dbReference type="EMBL" id="KRT84713.1"/>
    </source>
</evidence>
<feature type="domain" description="Longin" evidence="11">
    <location>
        <begin position="13"/>
        <end position="132"/>
    </location>
</feature>
<dbReference type="PROSITE" id="PS50859">
    <property type="entry name" value="LONGIN"/>
    <property type="match status" value="1"/>
</dbReference>
<comment type="similarity">
    <text evidence="2">Belongs to the synaptobrevin family.</text>
</comment>
<comment type="function">
    <text evidence="8">Vesicular soluble NSF attachment protein receptor (v-SNARE) mediating vesicle docking and fusion to a specific acceptor cellular compartment. Functions in endoplasmic reticulum to Golgi transport; as part of a SNARE complex composed of GOSR1, GOSR2 and STX5. Functions in early/recycling endosome to TGN transport; as part of a SNARE complex composed of BET1L, GOSR1 and STX5. Has a S-palmitoyl transferase activity.</text>
</comment>
<evidence type="ECO:0000256" key="7">
    <source>
        <dbReference type="ARBA" id="ARBA00023289"/>
    </source>
</evidence>
<keyword evidence="14" id="KW-1185">Reference proteome</keyword>
<dbReference type="Pfam" id="PF13774">
    <property type="entry name" value="Longin"/>
    <property type="match status" value="1"/>
</dbReference>
<dbReference type="Proteomes" id="UP000051574">
    <property type="component" value="Unassembled WGS sequence"/>
</dbReference>
<dbReference type="PANTHER" id="PTHR45806">
    <property type="entry name" value="SYNAPTOBREVIN HOMOLOG YKT6"/>
    <property type="match status" value="1"/>
</dbReference>
<dbReference type="PANTHER" id="PTHR45806:SF1">
    <property type="entry name" value="SYNAPTOBREVIN HOMOLOG YKT6"/>
    <property type="match status" value="1"/>
</dbReference>
<evidence type="ECO:0000256" key="6">
    <source>
        <dbReference type="ARBA" id="ARBA00023288"/>
    </source>
</evidence>
<evidence type="ECO:0000256" key="1">
    <source>
        <dbReference type="ARBA" id="ARBA00004444"/>
    </source>
</evidence>
<evidence type="ECO:0000256" key="4">
    <source>
        <dbReference type="ARBA" id="ARBA00023136"/>
    </source>
</evidence>
<dbReference type="InterPro" id="IPR010908">
    <property type="entry name" value="Longin_dom"/>
</dbReference>
<dbReference type="OrthoDB" id="27923at2759"/>
<reference evidence="13 14" key="1">
    <citation type="submission" date="2015-09" db="EMBL/GenBank/DDBJ databases">
        <title>Draft genome of the scarab beetle Oryctes borbonicus.</title>
        <authorList>
            <person name="Meyer J.M."/>
            <person name="Markov G.V."/>
            <person name="Baskaran P."/>
            <person name="Herrmann M."/>
            <person name="Sommer R.J."/>
            <person name="Roedelsperger C."/>
        </authorList>
    </citation>
    <scope>NUCLEOTIDE SEQUENCE [LARGE SCALE GENOMIC DNA]</scope>
    <source>
        <strain evidence="13">OB123</strain>
        <tissue evidence="13">Whole animal</tissue>
    </source>
</reference>
<evidence type="ECO:0000256" key="9">
    <source>
        <dbReference type="ARBA" id="ARBA00025701"/>
    </source>
</evidence>
<dbReference type="Pfam" id="PF00957">
    <property type="entry name" value="Synaptobrevin"/>
    <property type="match status" value="1"/>
</dbReference>
<evidence type="ECO:0000256" key="8">
    <source>
        <dbReference type="ARBA" id="ARBA00025256"/>
    </source>
</evidence>
<proteinExistence type="inferred from homology"/>
<dbReference type="InterPro" id="IPR011012">
    <property type="entry name" value="Longin-like_dom_sf"/>
</dbReference>
<dbReference type="GO" id="GO:0006888">
    <property type="term" value="P:endoplasmic reticulum to Golgi vesicle-mediated transport"/>
    <property type="evidence" value="ECO:0007669"/>
    <property type="project" value="TreeGrafter"/>
</dbReference>
<dbReference type="Gene3D" id="3.30.450.50">
    <property type="entry name" value="Longin domain"/>
    <property type="match status" value="1"/>
</dbReference>
<dbReference type="CDD" id="cd15867">
    <property type="entry name" value="R-SNARE_YKT6"/>
    <property type="match status" value="1"/>
</dbReference>
<keyword evidence="10" id="KW-0175">Coiled coil</keyword>
<sequence length="203" mass="23187">CPNRMVKLYCLNVLYKNNTSAVRLKSAYDLQSFSLFQRGSVQEFMGFVSKTIVERTPPASRQSVKEGEYMCHVYVRADNLAGIVISDHEYPSRVSHTLITKILDEFTQKIPPSSWTLITEKDVVFPQLNTYLAKYQNPREADAMTKIQEDLDETTIILHNTIQAVLQRGEKLDDLVSKSEDLTIQSKAFYKTARKTNSCCTFS</sequence>
<dbReference type="SMART" id="SM01270">
    <property type="entry name" value="Longin"/>
    <property type="match status" value="1"/>
</dbReference>
<dbReference type="GO" id="GO:0005484">
    <property type="term" value="F:SNAP receptor activity"/>
    <property type="evidence" value="ECO:0007669"/>
    <property type="project" value="TreeGrafter"/>
</dbReference>
<evidence type="ECO:0000313" key="14">
    <source>
        <dbReference type="Proteomes" id="UP000051574"/>
    </source>
</evidence>
<evidence type="ECO:0000259" key="11">
    <source>
        <dbReference type="PROSITE" id="PS50859"/>
    </source>
</evidence>
<feature type="domain" description="V-SNARE coiled-coil homology" evidence="12">
    <location>
        <begin position="143"/>
        <end position="203"/>
    </location>
</feature>
<dbReference type="Gene3D" id="1.20.5.110">
    <property type="match status" value="1"/>
</dbReference>
<evidence type="ECO:0000256" key="2">
    <source>
        <dbReference type="ARBA" id="ARBA00008025"/>
    </source>
</evidence>
<dbReference type="AlphaFoldDB" id="A0A0T6BBM5"/>
<dbReference type="GO" id="GO:0000139">
    <property type="term" value="C:Golgi membrane"/>
    <property type="evidence" value="ECO:0007669"/>
    <property type="project" value="UniProtKB-SubCell"/>
</dbReference>
<evidence type="ECO:0000259" key="12">
    <source>
        <dbReference type="PROSITE" id="PS50892"/>
    </source>
</evidence>
<evidence type="ECO:0008006" key="15">
    <source>
        <dbReference type="Google" id="ProtNLM"/>
    </source>
</evidence>
<evidence type="ECO:0000256" key="5">
    <source>
        <dbReference type="ARBA" id="ARBA00023139"/>
    </source>
</evidence>
<feature type="non-terminal residue" evidence="13">
    <location>
        <position position="1"/>
    </location>
</feature>
<keyword evidence="5" id="KW-0564">Palmitate</keyword>
<keyword evidence="4" id="KW-0472">Membrane</keyword>
<dbReference type="PROSITE" id="PS50892">
    <property type="entry name" value="V_SNARE"/>
    <property type="match status" value="1"/>
</dbReference>
<keyword evidence="6" id="KW-0449">Lipoprotein</keyword>
<keyword evidence="7" id="KW-0636">Prenylation</keyword>
<dbReference type="EMBL" id="LJIG01002227">
    <property type="protein sequence ID" value="KRT84713.1"/>
    <property type="molecule type" value="Genomic_DNA"/>
</dbReference>
<protein>
    <recommendedName>
        <fullName evidence="15">Synaptobrevin</fullName>
    </recommendedName>
</protein>
<evidence type="ECO:0000256" key="3">
    <source>
        <dbReference type="ARBA" id="ARBA00022481"/>
    </source>
</evidence>
<keyword evidence="3" id="KW-0488">Methylation</keyword>
<gene>
    <name evidence="13" type="ORF">AMK59_1923</name>
</gene>
<evidence type="ECO:0000256" key="10">
    <source>
        <dbReference type="PROSITE-ProRule" id="PRU00290"/>
    </source>
</evidence>
<dbReference type="CDD" id="cd14824">
    <property type="entry name" value="Longin"/>
    <property type="match status" value="1"/>
</dbReference>
<organism evidence="13 14">
    <name type="scientific">Oryctes borbonicus</name>
    <dbReference type="NCBI Taxonomy" id="1629725"/>
    <lineage>
        <taxon>Eukaryota</taxon>
        <taxon>Metazoa</taxon>
        <taxon>Ecdysozoa</taxon>
        <taxon>Arthropoda</taxon>
        <taxon>Hexapoda</taxon>
        <taxon>Insecta</taxon>
        <taxon>Pterygota</taxon>
        <taxon>Neoptera</taxon>
        <taxon>Endopterygota</taxon>
        <taxon>Coleoptera</taxon>
        <taxon>Polyphaga</taxon>
        <taxon>Scarabaeiformia</taxon>
        <taxon>Scarabaeidae</taxon>
        <taxon>Dynastinae</taxon>
        <taxon>Oryctes</taxon>
    </lineage>
</organism>
<comment type="subcellular location">
    <subcellularLocation>
        <location evidence="9">Cytoplasmic vesicle membrane</location>
        <topology evidence="9">Lipid-anchor</topology>
        <orientation evidence="9">Cytoplasmic side</orientation>
    </subcellularLocation>
    <subcellularLocation>
        <location evidence="1">Golgi apparatus membrane</location>
        <topology evidence="1">Lipid-anchor</topology>
        <orientation evidence="1">Cytoplasmic side</orientation>
    </subcellularLocation>
</comment>
<dbReference type="InterPro" id="IPR045848">
    <property type="entry name" value="R-SNARE_YKT6"/>
</dbReference>